<proteinExistence type="evidence at transcript level"/>
<organism evidence="1">
    <name type="scientific">Schistosoma japonicum</name>
    <name type="common">Blood fluke</name>
    <dbReference type="NCBI Taxonomy" id="6182"/>
    <lineage>
        <taxon>Eukaryota</taxon>
        <taxon>Metazoa</taxon>
        <taxon>Spiralia</taxon>
        <taxon>Lophotrochozoa</taxon>
        <taxon>Platyhelminthes</taxon>
        <taxon>Trematoda</taxon>
        <taxon>Digenea</taxon>
        <taxon>Strigeidida</taxon>
        <taxon>Schistosomatoidea</taxon>
        <taxon>Schistosomatidae</taxon>
        <taxon>Schistosoma</taxon>
    </lineage>
</organism>
<accession>Q5BR61</accession>
<dbReference type="EMBL" id="AY915754">
    <property type="protein sequence ID" value="AAX30975.2"/>
    <property type="molecule type" value="mRNA"/>
</dbReference>
<reference evidence="1" key="2">
    <citation type="journal article" date="2006" name="PLoS Pathog.">
        <title>New perspectives on host-parasite interplay by comparative transcriptomic and proteomic analyses of Schistosoma japonicum.</title>
        <authorList>
            <person name="Liu F."/>
            <person name="Lu J."/>
            <person name="Hu W."/>
            <person name="Wang S.Y."/>
            <person name="Cui S.J."/>
            <person name="Chi M."/>
            <person name="Yan Q."/>
            <person name="Wang X.R."/>
            <person name="Song H.D."/>
            <person name="Xu X.N."/>
            <person name="Wang J.J."/>
            <person name="Zhang X.L."/>
            <person name="Zhang X."/>
            <person name="Wang Z.Q."/>
            <person name="Xue C.L."/>
            <person name="Brindley P.J."/>
            <person name="McManus D.P."/>
            <person name="Yang P.Y."/>
            <person name="Feng Z."/>
            <person name="Chen Z."/>
            <person name="Han Z.G."/>
        </authorList>
    </citation>
    <scope>NUCLEOTIDE SEQUENCE</scope>
</reference>
<reference evidence="1" key="1">
    <citation type="submission" date="2005-01" db="EMBL/GenBank/DDBJ databases">
        <authorList>
            <person name="Han Z."/>
        </authorList>
    </citation>
    <scope>NUCLEOTIDE SEQUENCE</scope>
</reference>
<protein>
    <submittedName>
        <fullName evidence="1">SJCHGC09668 protein</fullName>
    </submittedName>
</protein>
<dbReference type="AlphaFoldDB" id="Q5BR61"/>
<name>Q5BR61_SCHJA</name>
<evidence type="ECO:0000313" key="1">
    <source>
        <dbReference type="EMBL" id="AAX30975.2"/>
    </source>
</evidence>
<feature type="non-terminal residue" evidence="1">
    <location>
        <position position="70"/>
    </location>
</feature>
<sequence length="70" mass="8211">MIFRLYRNATRRRPTRVELIKAAELTEPDFANMKKGRKRVTRLDNSLDVCGTAAPFIKRQRVITGRYSKK</sequence>